<proteinExistence type="predicted"/>
<evidence type="ECO:0000313" key="1">
    <source>
        <dbReference type="EMBL" id="EFA44366.1"/>
    </source>
</evidence>
<dbReference type="EMBL" id="ACKS01000052">
    <property type="protein sequence ID" value="EFA44366.1"/>
    <property type="molecule type" value="Genomic_DNA"/>
</dbReference>
<organism evidence="1 2">
    <name type="scientific">Hallella bergensis DSM 17361</name>
    <dbReference type="NCBI Taxonomy" id="585502"/>
    <lineage>
        <taxon>Bacteria</taxon>
        <taxon>Pseudomonadati</taxon>
        <taxon>Bacteroidota</taxon>
        <taxon>Bacteroidia</taxon>
        <taxon>Bacteroidales</taxon>
        <taxon>Prevotellaceae</taxon>
        <taxon>Hallella</taxon>
    </lineage>
</organism>
<accession>D1PW89</accession>
<comment type="caution">
    <text evidence="1">The sequence shown here is derived from an EMBL/GenBank/DDBJ whole genome shotgun (WGS) entry which is preliminary data.</text>
</comment>
<evidence type="ECO:0000313" key="2">
    <source>
        <dbReference type="Proteomes" id="UP000003160"/>
    </source>
</evidence>
<sequence length="55" mass="7035">MSWNRNYLVKQEYLFKKYICRNNCINDTVCQWHKRKVLTKDSFDLYMFCWFKQRT</sequence>
<dbReference type="AlphaFoldDB" id="D1PW89"/>
<gene>
    <name evidence="1" type="ORF">HMPREF0645_1224</name>
</gene>
<protein>
    <submittedName>
        <fullName evidence="1">Uncharacterized protein</fullName>
    </submittedName>
</protein>
<dbReference type="HOGENOM" id="CLU_3028434_0_0_10"/>
<dbReference type="Proteomes" id="UP000003160">
    <property type="component" value="Unassembled WGS sequence"/>
</dbReference>
<keyword evidence="2" id="KW-1185">Reference proteome</keyword>
<reference evidence="1 2" key="1">
    <citation type="submission" date="2009-10" db="EMBL/GenBank/DDBJ databases">
        <authorList>
            <person name="Qin X."/>
            <person name="Bachman B."/>
            <person name="Battles P."/>
            <person name="Bell A."/>
            <person name="Bess C."/>
            <person name="Bickham C."/>
            <person name="Chaboub L."/>
            <person name="Chen D."/>
            <person name="Coyle M."/>
            <person name="Deiros D.R."/>
            <person name="Dinh H."/>
            <person name="Forbes L."/>
            <person name="Fowler G."/>
            <person name="Francisco L."/>
            <person name="Fu Q."/>
            <person name="Gubbala S."/>
            <person name="Hale W."/>
            <person name="Han Y."/>
            <person name="Hemphill L."/>
            <person name="Highlander S.K."/>
            <person name="Hirani K."/>
            <person name="Hogues M."/>
            <person name="Jackson L."/>
            <person name="Jakkamsetti A."/>
            <person name="Javaid M."/>
            <person name="Jiang H."/>
            <person name="Korchina V."/>
            <person name="Kovar C."/>
            <person name="Lara F."/>
            <person name="Lee S."/>
            <person name="Mata R."/>
            <person name="Mathew T."/>
            <person name="Moen C."/>
            <person name="Morales K."/>
            <person name="Munidasa M."/>
            <person name="Nazareth L."/>
            <person name="Ngo R."/>
            <person name="Nguyen L."/>
            <person name="Okwuonu G."/>
            <person name="Ongeri F."/>
            <person name="Patil S."/>
            <person name="Petrosino J."/>
            <person name="Pham C."/>
            <person name="Pham P."/>
            <person name="Pu L.-L."/>
            <person name="Puazo M."/>
            <person name="Raj R."/>
            <person name="Reid J."/>
            <person name="Rouhana J."/>
            <person name="Saada N."/>
            <person name="Shang Y."/>
            <person name="Simmons D."/>
            <person name="Thornton R."/>
            <person name="Warren J."/>
            <person name="Weissenberger G."/>
            <person name="Zhang J."/>
            <person name="Zhang L."/>
            <person name="Zhou C."/>
            <person name="Zhu D."/>
            <person name="Muzny D."/>
            <person name="Worley K."/>
            <person name="Gibbs R."/>
        </authorList>
    </citation>
    <scope>NUCLEOTIDE SEQUENCE [LARGE SCALE GENOMIC DNA]</scope>
    <source>
        <strain evidence="1 2">DSM 17361</strain>
    </source>
</reference>
<name>D1PW89_9BACT</name>